<dbReference type="EMBL" id="RZGK01000013">
    <property type="protein sequence ID" value="KAF9694635.1"/>
    <property type="molecule type" value="Genomic_DNA"/>
</dbReference>
<evidence type="ECO:0000256" key="2">
    <source>
        <dbReference type="SAM" id="MobiDB-lite"/>
    </source>
</evidence>
<reference evidence="3" key="2">
    <citation type="submission" date="2020-09" db="EMBL/GenBank/DDBJ databases">
        <title>Reference genome assembly for Australian Ascochyta lentis isolate Al4.</title>
        <authorList>
            <person name="Lee R.C."/>
            <person name="Farfan-Caceres L.M."/>
            <person name="Debler J.W."/>
            <person name="Williams A.H."/>
            <person name="Henares B.M."/>
        </authorList>
    </citation>
    <scope>NUCLEOTIDE SEQUENCE</scope>
    <source>
        <strain evidence="3">Al4</strain>
    </source>
</reference>
<feature type="region of interest" description="Disordered" evidence="2">
    <location>
        <begin position="1"/>
        <end position="157"/>
    </location>
</feature>
<organism evidence="3 4">
    <name type="scientific">Ascochyta lentis</name>
    <dbReference type="NCBI Taxonomy" id="205686"/>
    <lineage>
        <taxon>Eukaryota</taxon>
        <taxon>Fungi</taxon>
        <taxon>Dikarya</taxon>
        <taxon>Ascomycota</taxon>
        <taxon>Pezizomycotina</taxon>
        <taxon>Dothideomycetes</taxon>
        <taxon>Pleosporomycetidae</taxon>
        <taxon>Pleosporales</taxon>
        <taxon>Pleosporineae</taxon>
        <taxon>Didymellaceae</taxon>
        <taxon>Ascochyta</taxon>
    </lineage>
</organism>
<dbReference type="Proteomes" id="UP000651452">
    <property type="component" value="Unassembled WGS sequence"/>
</dbReference>
<evidence type="ECO:0000313" key="3">
    <source>
        <dbReference type="EMBL" id="KAF9694635.1"/>
    </source>
</evidence>
<evidence type="ECO:0000313" key="4">
    <source>
        <dbReference type="Proteomes" id="UP000651452"/>
    </source>
</evidence>
<dbReference type="OrthoDB" id="3795403at2759"/>
<accession>A0A8H7IXP9</accession>
<feature type="compositionally biased region" description="Polar residues" evidence="2">
    <location>
        <begin position="130"/>
        <end position="139"/>
    </location>
</feature>
<feature type="compositionally biased region" description="Acidic residues" evidence="2">
    <location>
        <begin position="115"/>
        <end position="124"/>
    </location>
</feature>
<keyword evidence="1" id="KW-0175">Coiled coil</keyword>
<feature type="coiled-coil region" evidence="1">
    <location>
        <begin position="227"/>
        <end position="286"/>
    </location>
</feature>
<evidence type="ECO:0000256" key="1">
    <source>
        <dbReference type="SAM" id="Coils"/>
    </source>
</evidence>
<name>A0A8H7IXP9_9PLEO</name>
<reference evidence="3" key="1">
    <citation type="submission" date="2018-12" db="EMBL/GenBank/DDBJ databases">
        <authorList>
            <person name="Syme R.A."/>
            <person name="Farfan-Caceres L."/>
            <person name="Lichtenzveig J."/>
        </authorList>
    </citation>
    <scope>NUCLEOTIDE SEQUENCE</scope>
    <source>
        <strain evidence="3">Al4</strain>
    </source>
</reference>
<keyword evidence="4" id="KW-1185">Reference proteome</keyword>
<gene>
    <name evidence="3" type="ORF">EKO04_007609</name>
</gene>
<proteinExistence type="predicted"/>
<dbReference type="AlphaFoldDB" id="A0A8H7IXP9"/>
<protein>
    <submittedName>
        <fullName evidence="3">Uncharacterized protein</fullName>
    </submittedName>
</protein>
<sequence>MSSKHKRTRDTDAITISSSSSSSQASEDGALESDEESSSRRGGFAGVEGMSERQTWKINSGSFGMFNHPALMPLLPHSSSPEKKRRRVKECSDYKRTPRSSKSSRSQYVEPEMLMVDDDQEDEQSLFVPDTTSQSQPISVNDDPESDGGSSYEGLTPERAFKVKKYIHVVDTVKTAESSLQTADDSLETAAEEHATLSQKLMAINTTAEHKIDDIMRERDETTRIANEQAEERIQRVRDGLHAKKESYEERMQDCARRQAAAEDGIAKMEAELMEAMEKKRKLEHQGGFELCSDVRDVQAKKMEKGK</sequence>
<comment type="caution">
    <text evidence="3">The sequence shown here is derived from an EMBL/GenBank/DDBJ whole genome shotgun (WGS) entry which is preliminary data.</text>
</comment>